<dbReference type="PROSITE" id="PS50995">
    <property type="entry name" value="HTH_MARR_2"/>
    <property type="match status" value="1"/>
</dbReference>
<keyword evidence="1" id="KW-0805">Transcription regulation</keyword>
<keyword evidence="3" id="KW-0804">Transcription</keyword>
<protein>
    <submittedName>
        <fullName evidence="5">MarR family transcriptional regulator</fullName>
    </submittedName>
</protein>
<reference evidence="5 6" key="1">
    <citation type="submission" date="2022-10" db="EMBL/GenBank/DDBJ databases">
        <title>Alteromonas sp. chi3 Genome sequencing.</title>
        <authorList>
            <person name="Park S."/>
        </authorList>
    </citation>
    <scope>NUCLEOTIDE SEQUENCE [LARGE SCALE GENOMIC DNA]</scope>
    <source>
        <strain evidence="6">chi3</strain>
    </source>
</reference>
<keyword evidence="6" id="KW-1185">Reference proteome</keyword>
<dbReference type="SUPFAM" id="SSF46785">
    <property type="entry name" value="Winged helix' DNA-binding domain"/>
    <property type="match status" value="1"/>
</dbReference>
<dbReference type="InterPro" id="IPR036390">
    <property type="entry name" value="WH_DNA-bd_sf"/>
</dbReference>
<feature type="domain" description="HTH marR-type" evidence="4">
    <location>
        <begin position="10"/>
        <end position="141"/>
    </location>
</feature>
<comment type="caution">
    <text evidence="5">The sequence shown here is derived from an EMBL/GenBank/DDBJ whole genome shotgun (WGS) entry which is preliminary data.</text>
</comment>
<dbReference type="InterPro" id="IPR036388">
    <property type="entry name" value="WH-like_DNA-bd_sf"/>
</dbReference>
<proteinExistence type="predicted"/>
<evidence type="ECO:0000256" key="2">
    <source>
        <dbReference type="ARBA" id="ARBA00023125"/>
    </source>
</evidence>
<dbReference type="InterPro" id="IPR000835">
    <property type="entry name" value="HTH_MarR-typ"/>
</dbReference>
<dbReference type="EMBL" id="JAQQXP010000001">
    <property type="protein sequence ID" value="MDC8830111.1"/>
    <property type="molecule type" value="Genomic_DNA"/>
</dbReference>
<name>A0ABT5L0W3_9ALTE</name>
<dbReference type="PANTHER" id="PTHR42756">
    <property type="entry name" value="TRANSCRIPTIONAL REGULATOR, MARR"/>
    <property type="match status" value="1"/>
</dbReference>
<dbReference type="Pfam" id="PF01047">
    <property type="entry name" value="MarR"/>
    <property type="match status" value="1"/>
</dbReference>
<evidence type="ECO:0000313" key="6">
    <source>
        <dbReference type="Proteomes" id="UP001218788"/>
    </source>
</evidence>
<dbReference type="Proteomes" id="UP001218788">
    <property type="component" value="Unassembled WGS sequence"/>
</dbReference>
<sequence length="150" mass="17022">MTEDDLLKLDNQLCHRFYAVSNAFTRAYRPLLKELDITYPQYLVMLALWETQPLAISALVDKCRIDAGALTLILKKLQQKNLIAIIPSDNDRRVKQVMLTETGVSAKAQAVAIPKQLLCQIQNLNMSEIQQLTTLIDKLYCELTADNNKT</sequence>
<dbReference type="Gene3D" id="1.10.10.10">
    <property type="entry name" value="Winged helix-like DNA-binding domain superfamily/Winged helix DNA-binding domain"/>
    <property type="match status" value="1"/>
</dbReference>
<dbReference type="PANTHER" id="PTHR42756:SF1">
    <property type="entry name" value="TRANSCRIPTIONAL REPRESSOR OF EMRAB OPERON"/>
    <property type="match status" value="1"/>
</dbReference>
<accession>A0ABT5L0W3</accession>
<gene>
    <name evidence="5" type="ORF">OIK42_04960</name>
</gene>
<dbReference type="RefSeq" id="WP_273638855.1">
    <property type="nucleotide sequence ID" value="NZ_JAQQXP010000001.1"/>
</dbReference>
<evidence type="ECO:0000256" key="1">
    <source>
        <dbReference type="ARBA" id="ARBA00023015"/>
    </source>
</evidence>
<organism evidence="5 6">
    <name type="scientific">Alteromonas gilva</name>
    <dbReference type="NCBI Taxonomy" id="2987522"/>
    <lineage>
        <taxon>Bacteria</taxon>
        <taxon>Pseudomonadati</taxon>
        <taxon>Pseudomonadota</taxon>
        <taxon>Gammaproteobacteria</taxon>
        <taxon>Alteromonadales</taxon>
        <taxon>Alteromonadaceae</taxon>
        <taxon>Alteromonas/Salinimonas group</taxon>
        <taxon>Alteromonas</taxon>
    </lineage>
</organism>
<keyword evidence="2" id="KW-0238">DNA-binding</keyword>
<evidence type="ECO:0000259" key="4">
    <source>
        <dbReference type="PROSITE" id="PS50995"/>
    </source>
</evidence>
<evidence type="ECO:0000256" key="3">
    <source>
        <dbReference type="ARBA" id="ARBA00023163"/>
    </source>
</evidence>
<evidence type="ECO:0000313" key="5">
    <source>
        <dbReference type="EMBL" id="MDC8830111.1"/>
    </source>
</evidence>
<dbReference type="SMART" id="SM00347">
    <property type="entry name" value="HTH_MARR"/>
    <property type="match status" value="1"/>
</dbReference>